<accession>A0A8J6TQ88</accession>
<dbReference type="InterPro" id="IPR011042">
    <property type="entry name" value="6-blade_b-propeller_TolB-like"/>
</dbReference>
<evidence type="ECO:0000256" key="3">
    <source>
        <dbReference type="ARBA" id="ARBA00022729"/>
    </source>
</evidence>
<dbReference type="InterPro" id="IPR007195">
    <property type="entry name" value="TolB_N"/>
</dbReference>
<dbReference type="Pfam" id="PF07676">
    <property type="entry name" value="PD40"/>
    <property type="match status" value="4"/>
</dbReference>
<sequence length="410" mass="44914">MVATATQALEITITRGNETALPIAIAPFPGSAIVANDFRLSGEFAPLPEEQMISKPTHIDNVNFTDWRMLEVPTLLTGRVINIGGKPKLEIQLINVYQQKLLMKPYRFSLGDGGDKKIRQTAHAVSDLVYKKLTGVRGVFSTHIAYISVKNRGDGDRIYTLELADADGENAQVMLTSSAPLLSPSWSPDGRKLAYVSFENRRSEVWIQGVYTGERTKIASFEGKNSAPAWSPDGGKLALSLSRDGNSEIYTLDIGSSTLKRITKNRAVDTEPVWSASGDRIVFLSDRSGRPQIYQIGKEGGRAQRLTYKGHYNTSPDLSADGRYLVMLGGDSGNYRIAVQDLNSGVVRILSDNRQDESPSFAPNDRLIVYATQNDGEGVLEVTSVDGGGVQQLSLEGKDVREPSWSPFLR</sequence>
<dbReference type="InterPro" id="IPR014167">
    <property type="entry name" value="Tol-Pal_TolB"/>
</dbReference>
<proteinExistence type="inferred from homology"/>
<evidence type="ECO:0000313" key="8">
    <source>
        <dbReference type="Proteomes" id="UP000654401"/>
    </source>
</evidence>
<dbReference type="Gene3D" id="2.120.10.30">
    <property type="entry name" value="TolB, C-terminal domain"/>
    <property type="match status" value="1"/>
</dbReference>
<evidence type="ECO:0000313" key="7">
    <source>
        <dbReference type="EMBL" id="MBC8519646.1"/>
    </source>
</evidence>
<evidence type="ECO:0000256" key="2">
    <source>
        <dbReference type="ARBA" id="ARBA00009820"/>
    </source>
</evidence>
<dbReference type="Proteomes" id="UP000654401">
    <property type="component" value="Unassembled WGS sequence"/>
</dbReference>
<dbReference type="GO" id="GO:0017038">
    <property type="term" value="P:protein import"/>
    <property type="evidence" value="ECO:0007669"/>
    <property type="project" value="InterPro"/>
</dbReference>
<keyword evidence="5" id="KW-0132">Cell division</keyword>
<keyword evidence="4 5" id="KW-0574">Periplasm</keyword>
<feature type="domain" description="TolB N-terminal" evidence="6">
    <location>
        <begin position="9"/>
        <end position="101"/>
    </location>
</feature>
<protein>
    <recommendedName>
        <fullName evidence="5">Tol-Pal system protein TolB</fullName>
    </recommendedName>
</protein>
<dbReference type="Gene3D" id="3.40.50.10070">
    <property type="entry name" value="TolB, N-terminal domain"/>
    <property type="match status" value="1"/>
</dbReference>
<dbReference type="SUPFAM" id="SSF52964">
    <property type="entry name" value="TolB, N-terminal domain"/>
    <property type="match status" value="1"/>
</dbReference>
<dbReference type="PANTHER" id="PTHR36842:SF1">
    <property type="entry name" value="PROTEIN TOLB"/>
    <property type="match status" value="1"/>
</dbReference>
<comment type="similarity">
    <text evidence="2 5">Belongs to the TolB family.</text>
</comment>
<reference evidence="7 8" key="1">
    <citation type="submission" date="2020-08" db="EMBL/GenBank/DDBJ databases">
        <title>Bridging the membrane lipid divide: bacteria of the FCB group superphylum have the potential to synthesize archaeal ether lipids.</title>
        <authorList>
            <person name="Villanueva L."/>
            <person name="Von Meijenfeldt F.A.B."/>
            <person name="Westbye A.B."/>
            <person name="Yadav S."/>
            <person name="Hopmans E.C."/>
            <person name="Dutilh B.E."/>
            <person name="Sinninghe Damste J.S."/>
        </authorList>
    </citation>
    <scope>NUCLEOTIDE SEQUENCE [LARGE SCALE GENOMIC DNA]</scope>
    <source>
        <strain evidence="7">NIOZ-UU100</strain>
    </source>
</reference>
<dbReference type="AlphaFoldDB" id="A0A8J6TQ88"/>
<dbReference type="PANTHER" id="PTHR36842">
    <property type="entry name" value="PROTEIN TOLB HOMOLOG"/>
    <property type="match status" value="1"/>
</dbReference>
<dbReference type="HAMAP" id="MF_00671">
    <property type="entry name" value="TolB"/>
    <property type="match status" value="1"/>
</dbReference>
<evidence type="ECO:0000256" key="4">
    <source>
        <dbReference type="ARBA" id="ARBA00022764"/>
    </source>
</evidence>
<dbReference type="NCBIfam" id="TIGR02800">
    <property type="entry name" value="propeller_TolB"/>
    <property type="match status" value="1"/>
</dbReference>
<name>A0A8J6TQ88_9GAMM</name>
<evidence type="ECO:0000256" key="1">
    <source>
        <dbReference type="ARBA" id="ARBA00004418"/>
    </source>
</evidence>
<comment type="function">
    <text evidence="5">Part of the Tol-Pal system, which plays a role in outer membrane invagination during cell division and is important for maintaining outer membrane integrity.</text>
</comment>
<dbReference type="GO" id="GO:0051301">
    <property type="term" value="P:cell division"/>
    <property type="evidence" value="ECO:0007669"/>
    <property type="project" value="UniProtKB-UniRule"/>
</dbReference>
<dbReference type="GO" id="GO:0042597">
    <property type="term" value="C:periplasmic space"/>
    <property type="evidence" value="ECO:0007669"/>
    <property type="project" value="UniProtKB-SubCell"/>
</dbReference>
<keyword evidence="3 5" id="KW-0732">Signal</keyword>
<comment type="caution">
    <text evidence="7">The sequence shown here is derived from an EMBL/GenBank/DDBJ whole genome shotgun (WGS) entry which is preliminary data.</text>
</comment>
<organism evidence="7 8">
    <name type="scientific">Candidatus Thiopontia autotrophica</name>
    <dbReference type="NCBI Taxonomy" id="2841688"/>
    <lineage>
        <taxon>Bacteria</taxon>
        <taxon>Pseudomonadati</taxon>
        <taxon>Pseudomonadota</taxon>
        <taxon>Gammaproteobacteria</taxon>
        <taxon>Candidatus Thiopontia</taxon>
    </lineage>
</organism>
<dbReference type="Pfam" id="PF04052">
    <property type="entry name" value="TolB_N"/>
    <property type="match status" value="1"/>
</dbReference>
<evidence type="ECO:0000256" key="5">
    <source>
        <dbReference type="HAMAP-Rule" id="MF_00671"/>
    </source>
</evidence>
<dbReference type="EMBL" id="JACNFK010000025">
    <property type="protein sequence ID" value="MBC8519646.1"/>
    <property type="molecule type" value="Genomic_DNA"/>
</dbReference>
<comment type="subcellular location">
    <subcellularLocation>
        <location evidence="1 5">Periplasm</location>
    </subcellularLocation>
</comment>
<comment type="subunit">
    <text evidence="5">The Tol-Pal system is composed of five core proteins: the inner membrane proteins TolA, TolQ and TolR, the periplasmic protein TolB and the outer membrane protein Pal. They form a network linking the inner and outer membranes and the peptidoglycan layer.</text>
</comment>
<gene>
    <name evidence="5 7" type="primary">tolB</name>
    <name evidence="7" type="ORF">H8D24_04470</name>
</gene>
<evidence type="ECO:0000259" key="6">
    <source>
        <dbReference type="Pfam" id="PF04052"/>
    </source>
</evidence>
<keyword evidence="5" id="KW-0131">Cell cycle</keyword>
<dbReference type="InterPro" id="IPR011659">
    <property type="entry name" value="WD40"/>
</dbReference>
<dbReference type="SUPFAM" id="SSF69304">
    <property type="entry name" value="Tricorn protease N-terminal domain"/>
    <property type="match status" value="1"/>
</dbReference>